<dbReference type="EC" id="6.2.1.1" evidence="1"/>
<dbReference type="InterPro" id="IPR000873">
    <property type="entry name" value="AMP-dep_synth/lig_dom"/>
</dbReference>
<keyword evidence="2" id="KW-0436">Ligase</keyword>
<dbReference type="Pfam" id="PF13193">
    <property type="entry name" value="AMP-binding_C"/>
    <property type="match status" value="1"/>
</dbReference>
<dbReference type="GO" id="GO:0003987">
    <property type="term" value="F:acetate-CoA ligase activity"/>
    <property type="evidence" value="ECO:0007669"/>
    <property type="project" value="UniProtKB-EC"/>
</dbReference>
<proteinExistence type="predicted"/>
<keyword evidence="5" id="KW-0007">Acetylation</keyword>
<dbReference type="InterPro" id="IPR025110">
    <property type="entry name" value="AMP-bd_C"/>
</dbReference>
<dbReference type="RefSeq" id="WP_166511835.1">
    <property type="nucleotide sequence ID" value="NZ_VNHM01000009.1"/>
</dbReference>
<evidence type="ECO:0000313" key="9">
    <source>
        <dbReference type="Proteomes" id="UP000323166"/>
    </source>
</evidence>
<feature type="domain" description="AMP-binding enzyme C-terminal" evidence="7">
    <location>
        <begin position="470"/>
        <end position="547"/>
    </location>
</feature>
<dbReference type="PANTHER" id="PTHR24095:SF14">
    <property type="entry name" value="ACETYL-COENZYME A SYNTHETASE 1"/>
    <property type="match status" value="1"/>
</dbReference>
<comment type="caution">
    <text evidence="8">The sequence shown here is derived from an EMBL/GenBank/DDBJ whole genome shotgun (WGS) entry which is preliminary data.</text>
</comment>
<dbReference type="Gene3D" id="3.30.300.30">
    <property type="match status" value="1"/>
</dbReference>
<dbReference type="Gene3D" id="3.40.50.12780">
    <property type="entry name" value="N-terminal domain of ligase-like"/>
    <property type="match status" value="1"/>
</dbReference>
<evidence type="ECO:0000259" key="6">
    <source>
        <dbReference type="Pfam" id="PF00501"/>
    </source>
</evidence>
<evidence type="ECO:0000256" key="2">
    <source>
        <dbReference type="ARBA" id="ARBA00022598"/>
    </source>
</evidence>
<organism evidence="8 9">
    <name type="scientific">Desulfallas thermosapovorans DSM 6562</name>
    <dbReference type="NCBI Taxonomy" id="1121431"/>
    <lineage>
        <taxon>Bacteria</taxon>
        <taxon>Bacillati</taxon>
        <taxon>Bacillota</taxon>
        <taxon>Clostridia</taxon>
        <taxon>Eubacteriales</taxon>
        <taxon>Desulfallaceae</taxon>
        <taxon>Desulfallas</taxon>
    </lineage>
</organism>
<dbReference type="GO" id="GO:0005829">
    <property type="term" value="C:cytosol"/>
    <property type="evidence" value="ECO:0007669"/>
    <property type="project" value="TreeGrafter"/>
</dbReference>
<evidence type="ECO:0000256" key="1">
    <source>
        <dbReference type="ARBA" id="ARBA00013275"/>
    </source>
</evidence>
<dbReference type="EMBL" id="VNHM01000009">
    <property type="protein sequence ID" value="TYO95099.1"/>
    <property type="molecule type" value="Genomic_DNA"/>
</dbReference>
<keyword evidence="4" id="KW-0067">ATP-binding</keyword>
<dbReference type="PANTHER" id="PTHR24095">
    <property type="entry name" value="ACETYL-COENZYME A SYNTHETASE"/>
    <property type="match status" value="1"/>
</dbReference>
<keyword evidence="9" id="KW-1185">Reference proteome</keyword>
<name>A0A5S4ZR46_9FIRM</name>
<feature type="domain" description="AMP-dependent synthetase/ligase" evidence="6">
    <location>
        <begin position="54"/>
        <end position="408"/>
    </location>
</feature>
<dbReference type="Pfam" id="PF00501">
    <property type="entry name" value="AMP-binding"/>
    <property type="match status" value="1"/>
</dbReference>
<dbReference type="AlphaFoldDB" id="A0A5S4ZR46"/>
<keyword evidence="3" id="KW-0547">Nucleotide-binding</keyword>
<dbReference type="SUPFAM" id="SSF56801">
    <property type="entry name" value="Acetyl-CoA synthetase-like"/>
    <property type="match status" value="1"/>
</dbReference>
<evidence type="ECO:0000256" key="4">
    <source>
        <dbReference type="ARBA" id="ARBA00022840"/>
    </source>
</evidence>
<dbReference type="Proteomes" id="UP000323166">
    <property type="component" value="Unassembled WGS sequence"/>
</dbReference>
<dbReference type="InterPro" id="IPR045851">
    <property type="entry name" value="AMP-bd_C_sf"/>
</dbReference>
<dbReference type="GO" id="GO:0005524">
    <property type="term" value="F:ATP binding"/>
    <property type="evidence" value="ECO:0007669"/>
    <property type="project" value="UniProtKB-KW"/>
</dbReference>
<evidence type="ECO:0000256" key="5">
    <source>
        <dbReference type="ARBA" id="ARBA00022990"/>
    </source>
</evidence>
<gene>
    <name evidence="8" type="ORF">LX24_01828</name>
</gene>
<evidence type="ECO:0000256" key="3">
    <source>
        <dbReference type="ARBA" id="ARBA00022741"/>
    </source>
</evidence>
<protein>
    <recommendedName>
        <fullName evidence="1">acetate--CoA ligase</fullName>
        <ecNumber evidence="1">6.2.1.1</ecNumber>
    </recommendedName>
</protein>
<accession>A0A5S4ZR46</accession>
<dbReference type="GO" id="GO:0006085">
    <property type="term" value="P:acetyl-CoA biosynthetic process"/>
    <property type="evidence" value="ECO:0007669"/>
    <property type="project" value="TreeGrafter"/>
</dbReference>
<reference evidence="8 9" key="1">
    <citation type="submission" date="2019-07" db="EMBL/GenBank/DDBJ databases">
        <title>Genomic Encyclopedia of Type Strains, Phase I: the one thousand microbial genomes (KMG-I) project.</title>
        <authorList>
            <person name="Kyrpides N."/>
        </authorList>
    </citation>
    <scope>NUCLEOTIDE SEQUENCE [LARGE SCALE GENOMIC DNA]</scope>
    <source>
        <strain evidence="8 9">DSM 6562</strain>
    </source>
</reference>
<evidence type="ECO:0000313" key="8">
    <source>
        <dbReference type="EMBL" id="TYO95099.1"/>
    </source>
</evidence>
<sequence>MSKAKRISALPGDHNLQNYDQACRTFNFEELAREFYGDAAWVNVAHRVLEDNIARGLGDRVALYFDGDDRQETYTFNQLNQQVNRFANILEKHGLQRGDRLGLFLPRSPELYISFLGAAKKGVVVVPLFEAFMEDAVRERLQDSGARALVTTADLLPRVPRQHLPGLKTVFITRGAVADTDNTLDWHSEVTAASPVTRCCWLNREDPLFILYAAGADGRPKGLVHVHDIMLGLWYTSAWVHDLKDGDVYWCTADPGWITGIAYGFLAPWLHGVPVLVKGGRFDAAGWCRALEKYKVSVWYSAPTAWRMIIAAGREVYGQYDLSSVRHLLSVGEPLTGDVMQWCMETFGIPVYDTWWMSETGMNMICNLRCLDIKLGSIGRPVPGIKAAVVDDSGKELPPYHVGNLAVQRGWPAMARDVWGDRAKYEAYFKLAPWFISGDAAYMDEDGYFYFQGRVDGVINTAGERVGPWEVEEKLKEHPAVLDAGVAGKPDKIRGEIIKAYIVLQPGHQWSQQLKEELRSFVKNGLAAHAAPREFAVKENIPKTPDGQVDRKALRGWVLELGGVD</sequence>
<dbReference type="InterPro" id="IPR042099">
    <property type="entry name" value="ANL_N_sf"/>
</dbReference>
<evidence type="ECO:0000259" key="7">
    <source>
        <dbReference type="Pfam" id="PF13193"/>
    </source>
</evidence>